<comment type="cofactor">
    <cofactor evidence="1">
        <name>FAD</name>
        <dbReference type="ChEBI" id="CHEBI:57692"/>
    </cofactor>
</comment>
<accession>A0AA38JHG0</accession>
<comment type="caution">
    <text evidence="6">The sequence shown here is derived from an EMBL/GenBank/DDBJ whole genome shotgun (WGS) entry which is preliminary data.</text>
</comment>
<dbReference type="AlphaFoldDB" id="A0AA38JHG0"/>
<dbReference type="Pfam" id="PF01494">
    <property type="entry name" value="FAD_binding_3"/>
    <property type="match status" value="1"/>
</dbReference>
<feature type="domain" description="FAD-binding" evidence="5">
    <location>
        <begin position="10"/>
        <end position="360"/>
    </location>
</feature>
<dbReference type="InterPro" id="IPR002938">
    <property type="entry name" value="FAD-bd"/>
</dbReference>
<organism evidence="6 7">
    <name type="scientific">Lentinula guzmanii</name>
    <dbReference type="NCBI Taxonomy" id="2804957"/>
    <lineage>
        <taxon>Eukaryota</taxon>
        <taxon>Fungi</taxon>
        <taxon>Dikarya</taxon>
        <taxon>Basidiomycota</taxon>
        <taxon>Agaricomycotina</taxon>
        <taxon>Agaricomycetes</taxon>
        <taxon>Agaricomycetidae</taxon>
        <taxon>Agaricales</taxon>
        <taxon>Marasmiineae</taxon>
        <taxon>Omphalotaceae</taxon>
        <taxon>Lentinula</taxon>
    </lineage>
</organism>
<keyword evidence="3" id="KW-0274">FAD</keyword>
<name>A0AA38JHG0_9AGAR</name>
<evidence type="ECO:0000313" key="6">
    <source>
        <dbReference type="EMBL" id="KAJ3732859.1"/>
    </source>
</evidence>
<dbReference type="PRINTS" id="PR00420">
    <property type="entry name" value="RNGMNOXGNASE"/>
</dbReference>
<protein>
    <submittedName>
        <fullName evidence="6">FAD binding domain-containing protein</fullName>
    </submittedName>
</protein>
<dbReference type="Gene3D" id="3.50.50.60">
    <property type="entry name" value="FAD/NAD(P)-binding domain"/>
    <property type="match status" value="1"/>
</dbReference>
<keyword evidence="7" id="KW-1185">Reference proteome</keyword>
<evidence type="ECO:0000256" key="1">
    <source>
        <dbReference type="ARBA" id="ARBA00001974"/>
    </source>
</evidence>
<dbReference type="EMBL" id="JANVFO010000021">
    <property type="protein sequence ID" value="KAJ3732859.1"/>
    <property type="molecule type" value="Genomic_DNA"/>
</dbReference>
<sequence length="567" mass="61453">MSSITSAAPSVLIVGAGPVGSVLALTLLRNGVAVRIIDKTGPQIGQKGLGIQPRSLEMHHFLGTLPDILSIARPLPPCTVYKTPGGTEPLKTFELNQYEEPTPDSPYANALMLGQHRQQSMIHRHLEKYGCEIEFHNELRSFEQFDDHVLATLVSKDPNGKEVLESVKVPYLVGADGAHSAVRKALGLTFLGDTRNDVNMVIGDIEVKGGLERKVWHCWGDYTNLVTLMPTEVDDGIFTFVLSGRDMDHAKTASGRDELVKTISSITDRNDIEFGNLVWISQYRPNIRMVNKFGEGRVFVAGDAAHVHSPAGGQGTNSGVQDSFNLGWKLALVLKGHSPSSLLDTYTEERLPVIAAMLDKSTLLLDRAFTKTTDGAINWERGRETKQLGVNYRGSSTLVDETTALNKDLIRTDSYSLAADGVIHAGDRAPEAPGLEDLRVSQGPPTTTSLFDIFGPDHHTVLIFSSSKFDEEEIASVLGVYPKSLFKTALILPAADAGEIELVGSQSKISKLDLVLRDRDGHAHKAYPALSGPYTAVVVRPDGVVGAIVGGVEGLRQYLNGVFTTLE</sequence>
<dbReference type="InterPro" id="IPR036188">
    <property type="entry name" value="FAD/NAD-bd_sf"/>
</dbReference>
<evidence type="ECO:0000313" key="7">
    <source>
        <dbReference type="Proteomes" id="UP001176059"/>
    </source>
</evidence>
<dbReference type="GO" id="GO:0071949">
    <property type="term" value="F:FAD binding"/>
    <property type="evidence" value="ECO:0007669"/>
    <property type="project" value="InterPro"/>
</dbReference>
<keyword evidence="2" id="KW-0285">Flavoprotein</keyword>
<evidence type="ECO:0000259" key="5">
    <source>
        <dbReference type="Pfam" id="PF01494"/>
    </source>
</evidence>
<dbReference type="Gene3D" id="3.40.30.120">
    <property type="match status" value="1"/>
</dbReference>
<dbReference type="GO" id="GO:0016709">
    <property type="term" value="F:oxidoreductase activity, acting on paired donors, with incorporation or reduction of molecular oxygen, NAD(P)H as one donor, and incorporation of one atom of oxygen"/>
    <property type="evidence" value="ECO:0007669"/>
    <property type="project" value="UniProtKB-ARBA"/>
</dbReference>
<reference evidence="6" key="1">
    <citation type="submission" date="2022-08" db="EMBL/GenBank/DDBJ databases">
        <authorList>
            <consortium name="DOE Joint Genome Institute"/>
            <person name="Min B."/>
            <person name="Sierra-Patev S."/>
            <person name="Naranjo-Ortiz M."/>
            <person name="Looney B."/>
            <person name="Konkel Z."/>
            <person name="Slot J.C."/>
            <person name="Sakamoto Y."/>
            <person name="Steenwyk J.L."/>
            <person name="Rokas A."/>
            <person name="Carro J."/>
            <person name="Camarero S."/>
            <person name="Ferreira P."/>
            <person name="Molpeceres G."/>
            <person name="Ruiz-duenas F.J."/>
            <person name="Serrano A."/>
            <person name="Henrissat B."/>
            <person name="Drula E."/>
            <person name="Hughes K.W."/>
            <person name="Mata J.L."/>
            <person name="Ishikawa N.K."/>
            <person name="Vargas-Isla R."/>
            <person name="Ushijima S."/>
            <person name="Smith C.A."/>
            <person name="Ahrendt S."/>
            <person name="Andreopoulos W."/>
            <person name="He G."/>
            <person name="LaButti K."/>
            <person name="Lipzen A."/>
            <person name="Ng V."/>
            <person name="Riley R."/>
            <person name="Sandor L."/>
            <person name="Barry K."/>
            <person name="Martinez A.T."/>
            <person name="Xiao Y."/>
            <person name="Gibbons J.G."/>
            <person name="Terashima K."/>
            <person name="Hibbett D.S."/>
            <person name="Grigoriev I.V."/>
        </authorList>
    </citation>
    <scope>NUCLEOTIDE SEQUENCE</scope>
    <source>
        <strain evidence="6">ET3784</strain>
    </source>
</reference>
<dbReference type="PANTHER" id="PTHR43004">
    <property type="entry name" value="TRK SYSTEM POTASSIUM UPTAKE PROTEIN"/>
    <property type="match status" value="1"/>
</dbReference>
<evidence type="ECO:0000256" key="4">
    <source>
        <dbReference type="ARBA" id="ARBA00023002"/>
    </source>
</evidence>
<dbReference type="PANTHER" id="PTHR43004:SF19">
    <property type="entry name" value="BINDING MONOOXYGENASE, PUTATIVE (JCVI)-RELATED"/>
    <property type="match status" value="1"/>
</dbReference>
<dbReference type="SUPFAM" id="SSF51905">
    <property type="entry name" value="FAD/NAD(P)-binding domain"/>
    <property type="match status" value="1"/>
</dbReference>
<evidence type="ECO:0000256" key="2">
    <source>
        <dbReference type="ARBA" id="ARBA00022630"/>
    </source>
</evidence>
<reference evidence="6" key="2">
    <citation type="journal article" date="2023" name="Proc. Natl. Acad. Sci. U.S.A.">
        <title>A global phylogenomic analysis of the shiitake genus Lentinula.</title>
        <authorList>
            <person name="Sierra-Patev S."/>
            <person name="Min B."/>
            <person name="Naranjo-Ortiz M."/>
            <person name="Looney B."/>
            <person name="Konkel Z."/>
            <person name="Slot J.C."/>
            <person name="Sakamoto Y."/>
            <person name="Steenwyk J.L."/>
            <person name="Rokas A."/>
            <person name="Carro J."/>
            <person name="Camarero S."/>
            <person name="Ferreira P."/>
            <person name="Molpeceres G."/>
            <person name="Ruiz-Duenas F.J."/>
            <person name="Serrano A."/>
            <person name="Henrissat B."/>
            <person name="Drula E."/>
            <person name="Hughes K.W."/>
            <person name="Mata J.L."/>
            <person name="Ishikawa N.K."/>
            <person name="Vargas-Isla R."/>
            <person name="Ushijima S."/>
            <person name="Smith C.A."/>
            <person name="Donoghue J."/>
            <person name="Ahrendt S."/>
            <person name="Andreopoulos W."/>
            <person name="He G."/>
            <person name="LaButti K."/>
            <person name="Lipzen A."/>
            <person name="Ng V."/>
            <person name="Riley R."/>
            <person name="Sandor L."/>
            <person name="Barry K."/>
            <person name="Martinez A.T."/>
            <person name="Xiao Y."/>
            <person name="Gibbons J.G."/>
            <person name="Terashima K."/>
            <person name="Grigoriev I.V."/>
            <person name="Hibbett D."/>
        </authorList>
    </citation>
    <scope>NUCLEOTIDE SEQUENCE</scope>
    <source>
        <strain evidence="6">ET3784</strain>
    </source>
</reference>
<proteinExistence type="predicted"/>
<dbReference type="Gene3D" id="3.30.70.2450">
    <property type="match status" value="1"/>
</dbReference>
<dbReference type="InterPro" id="IPR050641">
    <property type="entry name" value="RIFMO-like"/>
</dbReference>
<keyword evidence="4" id="KW-0560">Oxidoreductase</keyword>
<evidence type="ECO:0000256" key="3">
    <source>
        <dbReference type="ARBA" id="ARBA00022827"/>
    </source>
</evidence>
<gene>
    <name evidence="6" type="ORF">DFJ43DRAFT_1118041</name>
</gene>
<dbReference type="Proteomes" id="UP001176059">
    <property type="component" value="Unassembled WGS sequence"/>
</dbReference>